<dbReference type="OrthoDB" id="10271193at2759"/>
<gene>
    <name evidence="1" type="ORF">GMRT_10562</name>
</gene>
<name>A0A4Z1T2R0_GIAMU</name>
<dbReference type="EMBL" id="VDLU01000004">
    <property type="protein sequence ID" value="TNJ26859.1"/>
    <property type="molecule type" value="Genomic_DNA"/>
</dbReference>
<keyword evidence="2" id="KW-1185">Reference proteome</keyword>
<sequence length="354" mass="37214">MGAGLCSAGRSEPRLPAGTASLLGPVEATDVLGAEECERASSLLEEGRMIATIMREIDTGRELYRVAVSEKTPAANVACFAQLSEVARLVLRYFAFRDAFTLLTLRLVDLAAEAALASTATATSAAAPSPVALAAALAEPPLLPAARLLVQLAHVCVAIDKQLLEKNLDSSVGLFRRMAANNLSAADPLNVLAMAKTITISLAGPAPTLHDLLEKAAAEADGDPAEAGEGGGEERRLERRAGYVQAALLLCLAELKQASTGHEQLRAFLVVSAGLLDALLTRLQCSRGVPPERANGIFAADCLVNVGGVSDCIGATRNDEMLFLRTCLQANAQKPADTRRKQDEARALLELRVL</sequence>
<dbReference type="Proteomes" id="UP000315496">
    <property type="component" value="Chromosome 4"/>
</dbReference>
<accession>A0A4Z1T2R0</accession>
<dbReference type="VEuPathDB" id="GiardiaDB:GMRT_10562"/>
<evidence type="ECO:0000313" key="1">
    <source>
        <dbReference type="EMBL" id="TNJ26859.1"/>
    </source>
</evidence>
<comment type="caution">
    <text evidence="1">The sequence shown here is derived from an EMBL/GenBank/DDBJ whole genome shotgun (WGS) entry which is preliminary data.</text>
</comment>
<organism evidence="1 2">
    <name type="scientific">Giardia muris</name>
    <dbReference type="NCBI Taxonomy" id="5742"/>
    <lineage>
        <taxon>Eukaryota</taxon>
        <taxon>Metamonada</taxon>
        <taxon>Diplomonadida</taxon>
        <taxon>Hexamitidae</taxon>
        <taxon>Giardiinae</taxon>
        <taxon>Giardia</taxon>
    </lineage>
</organism>
<reference evidence="1 2" key="1">
    <citation type="submission" date="2019-05" db="EMBL/GenBank/DDBJ databases">
        <title>The compact genome of Giardia muris reveals important steps in the evolution of intestinal protozoan parasites.</title>
        <authorList>
            <person name="Xu F."/>
            <person name="Jimenez-Gonzalez A."/>
            <person name="Einarsson E."/>
            <person name="Astvaldsson A."/>
            <person name="Peirasmaki D."/>
            <person name="Eckmann L."/>
            <person name="Andersson J.O."/>
            <person name="Svard S.G."/>
            <person name="Jerlstrom-Hultqvist J."/>
        </authorList>
    </citation>
    <scope>NUCLEOTIDE SEQUENCE [LARGE SCALE GENOMIC DNA]</scope>
    <source>
        <strain evidence="1 2">Roberts-Thomson</strain>
    </source>
</reference>
<evidence type="ECO:0000313" key="2">
    <source>
        <dbReference type="Proteomes" id="UP000315496"/>
    </source>
</evidence>
<protein>
    <submittedName>
        <fullName evidence="1">Uncharacterized protein</fullName>
    </submittedName>
</protein>
<dbReference type="AlphaFoldDB" id="A0A4Z1T2R0"/>
<proteinExistence type="predicted"/>